<name>A0A5N6PWY0_9ASTR</name>
<keyword evidence="2" id="KW-1185">Reference proteome</keyword>
<sequence>MDGCSWSLVLQSKLQQLWWMANRHLRNYLRQVVAPTDAAVASNTLQRILKGRFMVEIFLLDIKIRKEFFLYVLLPFRDEHGKIIGILGPKWITPKALSNKEADESLCSSARLSIDHLEGLFDD</sequence>
<accession>A0A5N6PWY0</accession>
<reference evidence="1 2" key="1">
    <citation type="submission" date="2019-05" db="EMBL/GenBank/DDBJ databases">
        <title>Mikania micrantha, genome provides insights into the molecular mechanism of rapid growth.</title>
        <authorList>
            <person name="Liu B."/>
        </authorList>
    </citation>
    <scope>NUCLEOTIDE SEQUENCE [LARGE SCALE GENOMIC DNA]</scope>
    <source>
        <strain evidence="1">NLD-2019</strain>
        <tissue evidence="1">Leaf</tissue>
    </source>
</reference>
<comment type="caution">
    <text evidence="1">The sequence shown here is derived from an EMBL/GenBank/DDBJ whole genome shotgun (WGS) entry which is preliminary data.</text>
</comment>
<organism evidence="1 2">
    <name type="scientific">Mikania micrantha</name>
    <name type="common">bitter vine</name>
    <dbReference type="NCBI Taxonomy" id="192012"/>
    <lineage>
        <taxon>Eukaryota</taxon>
        <taxon>Viridiplantae</taxon>
        <taxon>Streptophyta</taxon>
        <taxon>Embryophyta</taxon>
        <taxon>Tracheophyta</taxon>
        <taxon>Spermatophyta</taxon>
        <taxon>Magnoliopsida</taxon>
        <taxon>eudicotyledons</taxon>
        <taxon>Gunneridae</taxon>
        <taxon>Pentapetalae</taxon>
        <taxon>asterids</taxon>
        <taxon>campanulids</taxon>
        <taxon>Asterales</taxon>
        <taxon>Asteraceae</taxon>
        <taxon>Asteroideae</taxon>
        <taxon>Heliantheae alliance</taxon>
        <taxon>Eupatorieae</taxon>
        <taxon>Mikania</taxon>
    </lineage>
</organism>
<dbReference type="AlphaFoldDB" id="A0A5N6PWY0"/>
<proteinExistence type="predicted"/>
<dbReference type="EMBL" id="SZYD01000002">
    <property type="protein sequence ID" value="KAD7117321.1"/>
    <property type="molecule type" value="Genomic_DNA"/>
</dbReference>
<evidence type="ECO:0000313" key="1">
    <source>
        <dbReference type="EMBL" id="KAD7117321.1"/>
    </source>
</evidence>
<dbReference type="Proteomes" id="UP000326396">
    <property type="component" value="Linkage Group LG10"/>
</dbReference>
<evidence type="ECO:0000313" key="2">
    <source>
        <dbReference type="Proteomes" id="UP000326396"/>
    </source>
</evidence>
<protein>
    <submittedName>
        <fullName evidence="1">Uncharacterized protein</fullName>
    </submittedName>
</protein>
<gene>
    <name evidence="1" type="ORF">E3N88_04589</name>
</gene>